<sequence length="83" mass="9081">MKGIQFYLEGPGRELRPVTIVSREMADIRTAGIPSRSGPAAADTRIEVSTLVDERGNLARQVDCDGFKFKFNGSEIPWSLVVG</sequence>
<dbReference type="PATRIC" id="fig|659018.3.peg.57"/>
<name>A0A0R0EC06_9GAMM</name>
<organism evidence="1 2">
    <name type="scientific">Stenotrophomonas daejeonensis</name>
    <dbReference type="NCBI Taxonomy" id="659018"/>
    <lineage>
        <taxon>Bacteria</taxon>
        <taxon>Pseudomonadati</taxon>
        <taxon>Pseudomonadota</taxon>
        <taxon>Gammaproteobacteria</taxon>
        <taxon>Lysobacterales</taxon>
        <taxon>Lysobacteraceae</taxon>
        <taxon>Stenotrophomonas</taxon>
    </lineage>
</organism>
<keyword evidence="2" id="KW-1185">Reference proteome</keyword>
<comment type="caution">
    <text evidence="1">The sequence shown here is derived from an EMBL/GenBank/DDBJ whole genome shotgun (WGS) entry which is preliminary data.</text>
</comment>
<dbReference type="EMBL" id="LDJP01000010">
    <property type="protein sequence ID" value="KRG88033.1"/>
    <property type="molecule type" value="Genomic_DNA"/>
</dbReference>
<protein>
    <submittedName>
        <fullName evidence="1">Uncharacterized protein</fullName>
    </submittedName>
</protein>
<accession>A0A0R0EC06</accession>
<dbReference type="OrthoDB" id="6043638at2"/>
<dbReference type="RefSeq" id="WP_057639510.1">
    <property type="nucleotide sequence ID" value="NZ_LDJP01000010.1"/>
</dbReference>
<dbReference type="AlphaFoldDB" id="A0A0R0EC06"/>
<evidence type="ECO:0000313" key="2">
    <source>
        <dbReference type="Proteomes" id="UP000050940"/>
    </source>
</evidence>
<evidence type="ECO:0000313" key="1">
    <source>
        <dbReference type="EMBL" id="KRG88033.1"/>
    </source>
</evidence>
<dbReference type="Proteomes" id="UP000050940">
    <property type="component" value="Unassembled WGS sequence"/>
</dbReference>
<proteinExistence type="predicted"/>
<gene>
    <name evidence="1" type="ORF">ABB34_01705</name>
</gene>
<reference evidence="1 2" key="1">
    <citation type="submission" date="2015-05" db="EMBL/GenBank/DDBJ databases">
        <title>Genome sequencing and analysis of members of genus Stenotrophomonas.</title>
        <authorList>
            <person name="Patil P.P."/>
            <person name="Midha S."/>
            <person name="Patil P.B."/>
        </authorList>
    </citation>
    <scope>NUCLEOTIDE SEQUENCE [LARGE SCALE GENOMIC DNA]</scope>
    <source>
        <strain evidence="1 2">JCM 16244</strain>
    </source>
</reference>
<dbReference type="STRING" id="659018.ABB34_01705"/>